<feature type="domain" description="DUF7146" evidence="2">
    <location>
        <begin position="130"/>
        <end position="228"/>
    </location>
</feature>
<dbReference type="InterPro" id="IPR034154">
    <property type="entry name" value="TOPRIM_DnaG/twinkle"/>
</dbReference>
<dbReference type="Proteomes" id="UP001595444">
    <property type="component" value="Unassembled WGS sequence"/>
</dbReference>
<feature type="domain" description="Toprim" evidence="1">
    <location>
        <begin position="236"/>
        <end position="324"/>
    </location>
</feature>
<proteinExistence type="predicted"/>
<comment type="caution">
    <text evidence="3">The sequence shown here is derived from an EMBL/GenBank/DDBJ whole genome shotgun (WGS) entry which is preliminary data.</text>
</comment>
<gene>
    <name evidence="3" type="ORF">ACFOKA_10710</name>
</gene>
<keyword evidence="4" id="KW-1185">Reference proteome</keyword>
<dbReference type="Pfam" id="PF13362">
    <property type="entry name" value="Toprim_3"/>
    <property type="match status" value="1"/>
</dbReference>
<name>A0ABV7D5B2_9PROT</name>
<evidence type="ECO:0000259" key="1">
    <source>
        <dbReference type="Pfam" id="PF13362"/>
    </source>
</evidence>
<protein>
    <submittedName>
        <fullName evidence="3">Toprim domain-containing protein</fullName>
    </submittedName>
</protein>
<evidence type="ECO:0000313" key="4">
    <source>
        <dbReference type="Proteomes" id="UP001595444"/>
    </source>
</evidence>
<evidence type="ECO:0000313" key="3">
    <source>
        <dbReference type="EMBL" id="MFC3052373.1"/>
    </source>
</evidence>
<evidence type="ECO:0000259" key="2">
    <source>
        <dbReference type="Pfam" id="PF23639"/>
    </source>
</evidence>
<dbReference type="EMBL" id="JBHRSL010000010">
    <property type="protein sequence ID" value="MFC3052373.1"/>
    <property type="molecule type" value="Genomic_DNA"/>
</dbReference>
<organism evidence="3 4">
    <name type="scientific">Kordiimonas pumila</name>
    <dbReference type="NCBI Taxonomy" id="2161677"/>
    <lineage>
        <taxon>Bacteria</taxon>
        <taxon>Pseudomonadati</taxon>
        <taxon>Pseudomonadota</taxon>
        <taxon>Alphaproteobacteria</taxon>
        <taxon>Kordiimonadales</taxon>
        <taxon>Kordiimonadaceae</taxon>
        <taxon>Kordiimonas</taxon>
    </lineage>
</organism>
<dbReference type="Pfam" id="PF23639">
    <property type="entry name" value="DUF7146"/>
    <property type="match status" value="1"/>
</dbReference>
<accession>A0ABV7D5B2</accession>
<dbReference type="CDD" id="cd01029">
    <property type="entry name" value="TOPRIM_primases"/>
    <property type="match status" value="1"/>
</dbReference>
<sequence length="341" mass="36985">MRSISDIAEALRANAEAVCRHYLSEGRKVGNYWTVGNVLNERGASLHVRLQGPLSGPNARGKWTDEATGEYGDLLDLIRHQSGHEDIRAAADEARTFLSLPQTVSARSSSSVCATNTDAGDEWRPSSVMSARKIFRASRPIRGTLAETYLASRSIHASSESALRFHPALYYRENGVHGQCPALIGKISDKDGTFTGINRIWLRRDGKGLAAIENPKKCLGHLRGNGVYFGRSKELLIAGEGMETILSLKTVRPDVAMVAALTANHLAAINLPAGLKHLVIARDNDVAGLNAAGQLTERALMEGIQCNTIVSRCDDFNTDLTTYGPCYLKERLSSILVSQDG</sequence>
<reference evidence="4" key="1">
    <citation type="journal article" date="2019" name="Int. J. Syst. Evol. Microbiol.">
        <title>The Global Catalogue of Microorganisms (GCM) 10K type strain sequencing project: providing services to taxonomists for standard genome sequencing and annotation.</title>
        <authorList>
            <consortium name="The Broad Institute Genomics Platform"/>
            <consortium name="The Broad Institute Genome Sequencing Center for Infectious Disease"/>
            <person name="Wu L."/>
            <person name="Ma J."/>
        </authorList>
    </citation>
    <scope>NUCLEOTIDE SEQUENCE [LARGE SCALE GENOMIC DNA]</scope>
    <source>
        <strain evidence="4">KCTC 62164</strain>
    </source>
</reference>
<dbReference type="InterPro" id="IPR055570">
    <property type="entry name" value="DUF7146"/>
</dbReference>
<dbReference type="InterPro" id="IPR006171">
    <property type="entry name" value="TOPRIM_dom"/>
</dbReference>
<dbReference type="RefSeq" id="WP_194213963.1">
    <property type="nucleotide sequence ID" value="NZ_CP061205.1"/>
</dbReference>